<keyword evidence="7" id="KW-0812">Transmembrane</keyword>
<name>A0ABP1AZ21_9BRYO</name>
<keyword evidence="5" id="KW-0325">Glycoprotein</keyword>
<keyword evidence="2 6" id="KW-0645">Protease</keyword>
<gene>
    <name evidence="9" type="ORF">CSSPJE1EN2_LOCUS10844</name>
</gene>
<evidence type="ECO:0000256" key="6">
    <source>
        <dbReference type="RuleBase" id="RU000454"/>
    </source>
</evidence>
<feature type="domain" description="Peptidase A1" evidence="8">
    <location>
        <begin position="129"/>
        <end position="467"/>
    </location>
</feature>
<dbReference type="InterPro" id="IPR032861">
    <property type="entry name" value="TAXi_N"/>
</dbReference>
<reference evidence="9" key="1">
    <citation type="submission" date="2024-03" db="EMBL/GenBank/DDBJ databases">
        <authorList>
            <consortium name="ELIXIR-Norway"/>
            <consortium name="Elixir Norway"/>
        </authorList>
    </citation>
    <scope>NUCLEOTIDE SEQUENCE</scope>
</reference>
<dbReference type="EMBL" id="OZ023718">
    <property type="protein sequence ID" value="CAK9867849.1"/>
    <property type="molecule type" value="Genomic_DNA"/>
</dbReference>
<dbReference type="SUPFAM" id="SSF50630">
    <property type="entry name" value="Acid proteases"/>
    <property type="match status" value="1"/>
</dbReference>
<evidence type="ECO:0000256" key="4">
    <source>
        <dbReference type="ARBA" id="ARBA00022801"/>
    </source>
</evidence>
<keyword evidence="7" id="KW-0472">Membrane</keyword>
<dbReference type="PRINTS" id="PR00792">
    <property type="entry name" value="PEPSIN"/>
</dbReference>
<dbReference type="InterPro" id="IPR001969">
    <property type="entry name" value="Aspartic_peptidase_AS"/>
</dbReference>
<dbReference type="PROSITE" id="PS00141">
    <property type="entry name" value="ASP_PROTEASE"/>
    <property type="match status" value="1"/>
</dbReference>
<keyword evidence="7" id="KW-1133">Transmembrane helix</keyword>
<dbReference type="PANTHER" id="PTHR47967">
    <property type="entry name" value="OS07G0603500 PROTEIN-RELATED"/>
    <property type="match status" value="1"/>
</dbReference>
<sequence length="474" mass="50562">MCTLHSKQELWILFSLSIGMSYPISCKMSWSHIGLSFLLSTFFFFLYFFYFCKKLESPGAEFGAEIMHREHPSSPLSTASHKTPRERFVAAVQRSHLRARAIAHHIEVAAVNVGARQFTSSVHSGVGEYLMNIAIGTPPQIFTTILDTGSDLVWTQCDPCDECYPQNDAVFNPAASSTYQLLSCTNPLCLELPSTACTGANACEYGYGYGDGSITEGYFSSDSVSFPASVGTVPNIAFGCGVANEGNFGAADGLVGLGQGPVSLVSQLRNANIEPIFSYCLVGIYSTSTSPLLLGNASTVDIAFTPLVANPINPTFYYAGLTGITVNGAQIDYPANSFAVNATDGTGGLIVDSGTTLTYLVQEAYTPVLEAFEALVTYPRVDGSSIGLDLCVSPPSADADYPNIVYQFANGSNFEVPGNNVFLLVDPPSNTTCLSMAGIEGFSILGNIHQQDHLMVFDLAAQQIGFKSVACNTL</sequence>
<comment type="similarity">
    <text evidence="1 6">Belongs to the peptidase A1 family.</text>
</comment>
<evidence type="ECO:0000313" key="10">
    <source>
        <dbReference type="Proteomes" id="UP001497522"/>
    </source>
</evidence>
<dbReference type="Pfam" id="PF14541">
    <property type="entry name" value="TAXi_C"/>
    <property type="match status" value="1"/>
</dbReference>
<dbReference type="InterPro" id="IPR034161">
    <property type="entry name" value="Pepsin-like_plant"/>
</dbReference>
<dbReference type="Pfam" id="PF14543">
    <property type="entry name" value="TAXi_N"/>
    <property type="match status" value="1"/>
</dbReference>
<evidence type="ECO:0000256" key="2">
    <source>
        <dbReference type="ARBA" id="ARBA00022670"/>
    </source>
</evidence>
<dbReference type="InterPro" id="IPR001461">
    <property type="entry name" value="Aspartic_peptidase_A1"/>
</dbReference>
<dbReference type="InterPro" id="IPR033121">
    <property type="entry name" value="PEPTIDASE_A1"/>
</dbReference>
<feature type="transmembrane region" description="Helical" evidence="7">
    <location>
        <begin position="33"/>
        <end position="52"/>
    </location>
</feature>
<dbReference type="CDD" id="cd05476">
    <property type="entry name" value="pepsin_A_like_plant"/>
    <property type="match status" value="1"/>
</dbReference>
<dbReference type="InterPro" id="IPR051708">
    <property type="entry name" value="Plant_Aspart_Prot_A1"/>
</dbReference>
<proteinExistence type="inferred from homology"/>
<dbReference type="Gene3D" id="2.40.70.10">
    <property type="entry name" value="Acid Proteases"/>
    <property type="match status" value="2"/>
</dbReference>
<dbReference type="PROSITE" id="PS51767">
    <property type="entry name" value="PEPTIDASE_A1"/>
    <property type="match status" value="1"/>
</dbReference>
<dbReference type="Proteomes" id="UP001497522">
    <property type="component" value="Chromosome 17"/>
</dbReference>
<evidence type="ECO:0000256" key="7">
    <source>
        <dbReference type="SAM" id="Phobius"/>
    </source>
</evidence>
<organism evidence="9 10">
    <name type="scientific">Sphagnum jensenii</name>
    <dbReference type="NCBI Taxonomy" id="128206"/>
    <lineage>
        <taxon>Eukaryota</taxon>
        <taxon>Viridiplantae</taxon>
        <taxon>Streptophyta</taxon>
        <taxon>Embryophyta</taxon>
        <taxon>Bryophyta</taxon>
        <taxon>Sphagnophytina</taxon>
        <taxon>Sphagnopsida</taxon>
        <taxon>Sphagnales</taxon>
        <taxon>Sphagnaceae</taxon>
        <taxon>Sphagnum</taxon>
    </lineage>
</organism>
<evidence type="ECO:0000256" key="5">
    <source>
        <dbReference type="ARBA" id="ARBA00023180"/>
    </source>
</evidence>
<keyword evidence="10" id="KW-1185">Reference proteome</keyword>
<evidence type="ECO:0000256" key="1">
    <source>
        <dbReference type="ARBA" id="ARBA00007447"/>
    </source>
</evidence>
<accession>A0ABP1AZ21</accession>
<keyword evidence="3 6" id="KW-0064">Aspartyl protease</keyword>
<dbReference type="InterPro" id="IPR021109">
    <property type="entry name" value="Peptidase_aspartic_dom_sf"/>
</dbReference>
<protein>
    <recommendedName>
        <fullName evidence="8">Peptidase A1 domain-containing protein</fullName>
    </recommendedName>
</protein>
<dbReference type="InterPro" id="IPR032799">
    <property type="entry name" value="TAXi_C"/>
</dbReference>
<dbReference type="PANTHER" id="PTHR47967:SF128">
    <property type="entry name" value="ASPARTIC PROTEINASE CDR1-LIKE"/>
    <property type="match status" value="1"/>
</dbReference>
<keyword evidence="4 6" id="KW-0378">Hydrolase</keyword>
<evidence type="ECO:0000256" key="3">
    <source>
        <dbReference type="ARBA" id="ARBA00022750"/>
    </source>
</evidence>
<evidence type="ECO:0000313" key="9">
    <source>
        <dbReference type="EMBL" id="CAK9867849.1"/>
    </source>
</evidence>
<evidence type="ECO:0000259" key="8">
    <source>
        <dbReference type="PROSITE" id="PS51767"/>
    </source>
</evidence>